<evidence type="ECO:0000313" key="2">
    <source>
        <dbReference type="EMBL" id="QHU33705.1"/>
    </source>
</evidence>
<accession>A0A6C0LUL8</accession>
<protein>
    <submittedName>
        <fullName evidence="2">Uncharacterized protein</fullName>
    </submittedName>
</protein>
<sequence length="95" mass="10384">MDTKDYIIVGLSVALTLTLVAVIIVLVSGKAQMKNPRFYSGDIMDEVDAAIRNGEVVAPDVDGIEAEARRLREVAERSRFSNDTLNAIAADYLEL</sequence>
<name>A0A6C0LUL8_9ZZZZ</name>
<feature type="transmembrane region" description="Helical" evidence="1">
    <location>
        <begin position="6"/>
        <end position="27"/>
    </location>
</feature>
<organism evidence="2">
    <name type="scientific">viral metagenome</name>
    <dbReference type="NCBI Taxonomy" id="1070528"/>
    <lineage>
        <taxon>unclassified sequences</taxon>
        <taxon>metagenomes</taxon>
        <taxon>organismal metagenomes</taxon>
    </lineage>
</organism>
<keyword evidence="1" id="KW-0472">Membrane</keyword>
<dbReference type="EMBL" id="MN740560">
    <property type="protein sequence ID" value="QHU33705.1"/>
    <property type="molecule type" value="Genomic_DNA"/>
</dbReference>
<dbReference type="AlphaFoldDB" id="A0A6C0LUL8"/>
<reference evidence="2" key="1">
    <citation type="journal article" date="2020" name="Nature">
        <title>Giant virus diversity and host interactions through global metagenomics.</title>
        <authorList>
            <person name="Schulz F."/>
            <person name="Roux S."/>
            <person name="Paez-Espino D."/>
            <person name="Jungbluth S."/>
            <person name="Walsh D.A."/>
            <person name="Denef V.J."/>
            <person name="McMahon K.D."/>
            <person name="Konstantinidis K.T."/>
            <person name="Eloe-Fadrosh E.A."/>
            <person name="Kyrpides N.C."/>
            <person name="Woyke T."/>
        </authorList>
    </citation>
    <scope>NUCLEOTIDE SEQUENCE</scope>
    <source>
        <strain evidence="2">GVMAG-S-1016704-121</strain>
    </source>
</reference>
<proteinExistence type="predicted"/>
<evidence type="ECO:0000256" key="1">
    <source>
        <dbReference type="SAM" id="Phobius"/>
    </source>
</evidence>
<keyword evidence="1" id="KW-1133">Transmembrane helix</keyword>
<keyword evidence="1" id="KW-0812">Transmembrane</keyword>